<sequence>MTRCYRLGLGNRRTQHDVTQESGWGLKLVGPGAQLIHRKTEHISGARLVEPLQMQLFHGAHLIEQDVDLRIGMNAQGIKGKDRHAMKPRLIYLKRCLIIDFDAHRLRSRRDRVRSSNAV</sequence>
<evidence type="ECO:0000313" key="1">
    <source>
        <dbReference type="EMBL" id="CAB4896906.1"/>
    </source>
</evidence>
<organism evidence="1">
    <name type="scientific">freshwater metagenome</name>
    <dbReference type="NCBI Taxonomy" id="449393"/>
    <lineage>
        <taxon>unclassified sequences</taxon>
        <taxon>metagenomes</taxon>
        <taxon>ecological metagenomes</taxon>
    </lineage>
</organism>
<protein>
    <submittedName>
        <fullName evidence="1">Unannotated protein</fullName>
    </submittedName>
</protein>
<dbReference type="AlphaFoldDB" id="A0A6J7FN15"/>
<proteinExistence type="predicted"/>
<dbReference type="EMBL" id="CAFBMB010000043">
    <property type="protein sequence ID" value="CAB4896906.1"/>
    <property type="molecule type" value="Genomic_DNA"/>
</dbReference>
<accession>A0A6J7FN15</accession>
<reference evidence="1" key="1">
    <citation type="submission" date="2020-05" db="EMBL/GenBank/DDBJ databases">
        <authorList>
            <person name="Chiriac C."/>
            <person name="Salcher M."/>
            <person name="Ghai R."/>
            <person name="Kavagutti S V."/>
        </authorList>
    </citation>
    <scope>NUCLEOTIDE SEQUENCE</scope>
</reference>
<name>A0A6J7FN15_9ZZZZ</name>
<gene>
    <name evidence="1" type="ORF">UFOPK3516_00734</name>
</gene>